<dbReference type="Proteomes" id="UP001485043">
    <property type="component" value="Unassembled WGS sequence"/>
</dbReference>
<comment type="caution">
    <text evidence="4">The sequence shown here is derived from an EMBL/GenBank/DDBJ whole genome shotgun (WGS) entry which is preliminary data.</text>
</comment>
<dbReference type="GO" id="GO:0005524">
    <property type="term" value="F:ATP binding"/>
    <property type="evidence" value="ECO:0007669"/>
    <property type="project" value="InterPro"/>
</dbReference>
<dbReference type="GO" id="GO:0003689">
    <property type="term" value="F:DNA clamp loader activity"/>
    <property type="evidence" value="ECO:0007669"/>
    <property type="project" value="InterPro"/>
</dbReference>
<dbReference type="InterPro" id="IPR012511">
    <property type="entry name" value="AdoMetDC_leader"/>
</dbReference>
<evidence type="ECO:0000259" key="3">
    <source>
        <dbReference type="Pfam" id="PF08519"/>
    </source>
</evidence>
<proteinExistence type="predicted"/>
<dbReference type="GO" id="GO:0005634">
    <property type="term" value="C:nucleus"/>
    <property type="evidence" value="ECO:0007669"/>
    <property type="project" value="TreeGrafter"/>
</dbReference>
<feature type="compositionally biased region" description="Acidic residues" evidence="2">
    <location>
        <begin position="132"/>
        <end position="145"/>
    </location>
</feature>
<dbReference type="PANTHER" id="PTHR23389">
    <property type="entry name" value="CHROMOSOME TRANSMISSION FIDELITY FACTOR 18"/>
    <property type="match status" value="1"/>
</dbReference>
<evidence type="ECO:0000256" key="1">
    <source>
        <dbReference type="ARBA" id="ARBA00022705"/>
    </source>
</evidence>
<reference evidence="4 5" key="1">
    <citation type="journal article" date="2024" name="Nat. Commun.">
        <title>Phylogenomics reveals the evolutionary origins of lichenization in chlorophyte algae.</title>
        <authorList>
            <person name="Puginier C."/>
            <person name="Libourel C."/>
            <person name="Otte J."/>
            <person name="Skaloud P."/>
            <person name="Haon M."/>
            <person name="Grisel S."/>
            <person name="Petersen M."/>
            <person name="Berrin J.G."/>
            <person name="Delaux P.M."/>
            <person name="Dal Grande F."/>
            <person name="Keller J."/>
        </authorList>
    </citation>
    <scope>NUCLEOTIDE SEQUENCE [LARGE SCALE GENOMIC DNA]</scope>
    <source>
        <strain evidence="4 5">SAG 2523</strain>
    </source>
</reference>
<gene>
    <name evidence="4" type="ORF">WJX84_008249</name>
</gene>
<dbReference type="EMBL" id="JALJOV010000515">
    <property type="protein sequence ID" value="KAK9863117.1"/>
    <property type="molecule type" value="Genomic_DNA"/>
</dbReference>
<dbReference type="InterPro" id="IPR013725">
    <property type="entry name" value="DNA_replication_fac_RFC1_C"/>
</dbReference>
<dbReference type="PANTHER" id="PTHR23389:SF6">
    <property type="entry name" value="REPLICATION FACTOR C SUBUNIT 1"/>
    <property type="match status" value="1"/>
</dbReference>
<evidence type="ECO:0000256" key="2">
    <source>
        <dbReference type="SAM" id="MobiDB-lite"/>
    </source>
</evidence>
<feature type="domain" description="DNA replication factor RFC1 C-terminal" evidence="3">
    <location>
        <begin position="6"/>
        <end position="82"/>
    </location>
</feature>
<evidence type="ECO:0000313" key="4">
    <source>
        <dbReference type="EMBL" id="KAK9863117.1"/>
    </source>
</evidence>
<dbReference type="GO" id="GO:0003677">
    <property type="term" value="F:DNA binding"/>
    <property type="evidence" value="ECO:0007669"/>
    <property type="project" value="TreeGrafter"/>
</dbReference>
<name>A0AAW1T389_9CHLO</name>
<dbReference type="GO" id="GO:0005663">
    <property type="term" value="C:DNA replication factor C complex"/>
    <property type="evidence" value="ECO:0007669"/>
    <property type="project" value="InterPro"/>
</dbReference>
<keyword evidence="1" id="KW-0235">DNA replication</keyword>
<dbReference type="GO" id="GO:0006260">
    <property type="term" value="P:DNA replication"/>
    <property type="evidence" value="ECO:0007669"/>
    <property type="project" value="UniProtKB-KW"/>
</dbReference>
<organism evidence="4 5">
    <name type="scientific">Apatococcus fuscideae</name>
    <dbReference type="NCBI Taxonomy" id="2026836"/>
    <lineage>
        <taxon>Eukaryota</taxon>
        <taxon>Viridiplantae</taxon>
        <taxon>Chlorophyta</taxon>
        <taxon>core chlorophytes</taxon>
        <taxon>Trebouxiophyceae</taxon>
        <taxon>Chlorellales</taxon>
        <taxon>Chlorellaceae</taxon>
        <taxon>Apatococcus</taxon>
    </lineage>
</organism>
<protein>
    <recommendedName>
        <fullName evidence="3">DNA replication factor RFC1 C-terminal domain-containing protein</fullName>
    </recommendedName>
</protein>
<evidence type="ECO:0000313" key="5">
    <source>
        <dbReference type="Proteomes" id="UP001485043"/>
    </source>
</evidence>
<feature type="region of interest" description="Disordered" evidence="2">
    <location>
        <begin position="102"/>
        <end position="151"/>
    </location>
</feature>
<dbReference type="AlphaFoldDB" id="A0AAW1T389"/>
<sequence>MDEGEKLFYLPTLRSSILAPLRAEEKQGIAEVVHSMQEYCINRDDLDFLIDVTKFKTKADWNEDPMKDIPPGVKSSFTRTFNTSGMRAKCNIMVEAFRKAKGRKAAAPAGDNQPMEEGEEEAADKVAAVAGSDEEGEGEEEEQDINAEATKQRKAAQLARIGIRFQAREDAKAKKAAGRACTSGPRQYERALPLLVAELRPWGGISKFRNPAYSDCGKKPS</sequence>
<dbReference type="Pfam" id="PF08132">
    <property type="entry name" value="AdoMetDC_leader"/>
    <property type="match status" value="1"/>
</dbReference>
<dbReference type="Pfam" id="PF08519">
    <property type="entry name" value="RFC1"/>
    <property type="match status" value="1"/>
</dbReference>
<accession>A0AAW1T389</accession>
<keyword evidence="5" id="KW-1185">Reference proteome</keyword>